<keyword evidence="3 11" id="KW-0540">Nuclease</keyword>
<dbReference type="RefSeq" id="WP_344912132.1">
    <property type="nucleotide sequence ID" value="NZ_BAABDL010000085.1"/>
</dbReference>
<reference evidence="16" key="1">
    <citation type="journal article" date="2019" name="Int. J. Syst. Evol. Microbiol.">
        <title>The Global Catalogue of Microorganisms (GCM) 10K type strain sequencing project: providing services to taxonomists for standard genome sequencing and annotation.</title>
        <authorList>
            <consortium name="The Broad Institute Genomics Platform"/>
            <consortium name="The Broad Institute Genome Sequencing Center for Infectious Disease"/>
            <person name="Wu L."/>
            <person name="Ma J."/>
        </authorList>
    </citation>
    <scope>NUCLEOTIDE SEQUENCE [LARGE SCALE GENOMIC DNA]</scope>
    <source>
        <strain evidence="16">JCM 17250</strain>
    </source>
</reference>
<dbReference type="InterPro" id="IPR011545">
    <property type="entry name" value="DEAD/DEAH_box_helicase_dom"/>
</dbReference>
<dbReference type="InterPro" id="IPR027417">
    <property type="entry name" value="P-loop_NTPase"/>
</dbReference>
<dbReference type="Pfam" id="PF00270">
    <property type="entry name" value="DEAD"/>
    <property type="match status" value="1"/>
</dbReference>
<keyword evidence="15" id="KW-0347">Helicase</keyword>
<dbReference type="InterPro" id="IPR006310">
    <property type="entry name" value="DinG"/>
</dbReference>
<dbReference type="PROSITE" id="PS51193">
    <property type="entry name" value="HELICASE_ATP_BIND_2"/>
    <property type="match status" value="1"/>
</dbReference>
<evidence type="ECO:0000256" key="9">
    <source>
        <dbReference type="ARBA" id="ARBA00023204"/>
    </source>
</evidence>
<dbReference type="InterPro" id="IPR006555">
    <property type="entry name" value="ATP-dep_Helicase_C"/>
</dbReference>
<keyword evidence="8 11" id="KW-0067">ATP-binding</keyword>
<dbReference type="SUPFAM" id="SSF52540">
    <property type="entry name" value="P-loop containing nucleoside triphosphate hydrolases"/>
    <property type="match status" value="1"/>
</dbReference>
<keyword evidence="2" id="KW-0411">Iron-sulfur</keyword>
<dbReference type="Pfam" id="PF00929">
    <property type="entry name" value="RNase_T"/>
    <property type="match status" value="1"/>
</dbReference>
<dbReference type="NCBIfam" id="TIGR01407">
    <property type="entry name" value="dinG_rel"/>
    <property type="match status" value="1"/>
</dbReference>
<keyword evidence="16" id="KW-1185">Reference proteome</keyword>
<dbReference type="CDD" id="cd06127">
    <property type="entry name" value="DEDDh"/>
    <property type="match status" value="1"/>
</dbReference>
<dbReference type="SMART" id="SM00487">
    <property type="entry name" value="DEXDc"/>
    <property type="match status" value="1"/>
</dbReference>
<protein>
    <recommendedName>
        <fullName evidence="11 12">3'-5' exonuclease DinG</fullName>
        <ecNumber evidence="11 12">3.1.-.-</ecNumber>
    </recommendedName>
</protein>
<evidence type="ECO:0000256" key="11">
    <source>
        <dbReference type="HAMAP-Rule" id="MF_02206"/>
    </source>
</evidence>
<keyword evidence="2" id="KW-0408">Iron</keyword>
<dbReference type="Gene3D" id="3.30.420.10">
    <property type="entry name" value="Ribonuclease H-like superfamily/Ribonuclease H"/>
    <property type="match status" value="1"/>
</dbReference>
<sequence length="911" mass="104284">MNTFAVVDLETTGNSANKGDRIIEIAIVIYRDGEVIKQYSQLVNPNQHISRFISYLTGITNDMVTGQPVFAELAHEIHQHFEDVYFVAHNVPFDLGFLNYELKQAGLSPITQPIIDTVELSRILLPQAPSFKLGHLADWLNITHDDPHRALSDALVTTKLLDYLLAKLKTLPLATIKQLSRLAPDLKSQLKMILLQQVEETKQNTNLNDQFSYAYHLAYKPIDKIETSIKKQSISFGNYLDQLFNDQSKLQNLIPNYEERPGQREMAEAIYHAFQSEQHALIEAGTGTGKTLAYLIAACFQAVQHNEKVLISTYLIQLQEQLLNQEWSQLKKALPFDCHVAILKGKNHYLNLAKFSQALHEESYNYDQVLTKAIILVWLTETNSGDIDEIQLPSSGSQLFKRVSASHDSSTAQTYHSVENIYYQTAQKAAETADLLIVNHSLLADSMQREHGLLNLHEKLIIDEAHHLEDVVASQFGLQLNSVMLHKKLKAIDQFIELTSISDRMLRNNLQKFTSVAIEENDLLFNYLYHFVNKNRRRNMSKNDLGRAQILIEEQDHSDWLVVAEMAERLEFALYDLIRQLDQLNFTDFNQMKKVIFSEELAELKQRISNFFSSSSFQTNVKWVETDRLGTQKVVYLYQQPLYIDQIVNDHLVEKLDSIIFTSASLSVSGNFNFIKNELGLTKLNLIERKIPSPYDFKDQVQLLIPNDFPIAKFDDLDPFIEATCELIFTMADLTSGRMLILFNSYDMLSKAYYLLRELFDDQYLLIAQGITSGSHERLKKNFQNFERSILLGTNAFWEGLDIPGDDISAVVIVRLPFDSPNHPVVKQKHDRITEAGNNPFSTHSLPSAVIRFKQGFGRLIRSKSDRGIIVVCDERIMTKTYGKAFIDSIPSVPIFHRRTNELLDSINHFL</sequence>
<dbReference type="SUPFAM" id="SSF53098">
    <property type="entry name" value="Ribonuclease H-like"/>
    <property type="match status" value="1"/>
</dbReference>
<evidence type="ECO:0000256" key="2">
    <source>
        <dbReference type="ARBA" id="ARBA00022485"/>
    </source>
</evidence>
<dbReference type="NCBIfam" id="NF005981">
    <property type="entry name" value="PRK08074.1"/>
    <property type="match status" value="1"/>
</dbReference>
<dbReference type="NCBIfam" id="TIGR00573">
    <property type="entry name" value="dnaq"/>
    <property type="match status" value="1"/>
</dbReference>
<evidence type="ECO:0000313" key="16">
    <source>
        <dbReference type="Proteomes" id="UP001501734"/>
    </source>
</evidence>
<comment type="catalytic activity">
    <reaction evidence="10">
        <text>ATP + H2O = ADP + phosphate + H(+)</text>
        <dbReference type="Rhea" id="RHEA:13065"/>
        <dbReference type="ChEBI" id="CHEBI:15377"/>
        <dbReference type="ChEBI" id="CHEBI:15378"/>
        <dbReference type="ChEBI" id="CHEBI:30616"/>
        <dbReference type="ChEBI" id="CHEBI:43474"/>
        <dbReference type="ChEBI" id="CHEBI:456216"/>
        <dbReference type="EC" id="5.6.2.3"/>
    </reaction>
</comment>
<evidence type="ECO:0000256" key="10">
    <source>
        <dbReference type="ARBA" id="ARBA00048954"/>
    </source>
</evidence>
<evidence type="ECO:0000259" key="14">
    <source>
        <dbReference type="PROSITE" id="PS51194"/>
    </source>
</evidence>
<comment type="function">
    <text evidence="11 12">3'-5' exonuclease.</text>
</comment>
<evidence type="ECO:0000259" key="13">
    <source>
        <dbReference type="PROSITE" id="PS51193"/>
    </source>
</evidence>
<feature type="short sequence motif" description="DEAH box" evidence="11">
    <location>
        <begin position="463"/>
        <end position="466"/>
    </location>
</feature>
<feature type="domain" description="Helicase ATP-binding" evidence="13">
    <location>
        <begin position="249"/>
        <end position="510"/>
    </location>
</feature>
<comment type="caution">
    <text evidence="15">The sequence shown here is derived from an EMBL/GenBank/DDBJ whole genome shotgun (WGS) entry which is preliminary data.</text>
</comment>
<proteinExistence type="inferred from homology"/>
<evidence type="ECO:0000256" key="7">
    <source>
        <dbReference type="ARBA" id="ARBA00022839"/>
    </source>
</evidence>
<dbReference type="InterPro" id="IPR013520">
    <property type="entry name" value="Ribonucl_H"/>
</dbReference>
<dbReference type="InterPro" id="IPR014013">
    <property type="entry name" value="Helic_SF1/SF2_ATP-bd_DinG/Rad3"/>
</dbReference>
<dbReference type="SMART" id="SM00488">
    <property type="entry name" value="DEXDc2"/>
    <property type="match status" value="1"/>
</dbReference>
<name>A0ABP7VRX7_9BACI</name>
<evidence type="ECO:0000256" key="12">
    <source>
        <dbReference type="RuleBase" id="RU364106"/>
    </source>
</evidence>
<dbReference type="EMBL" id="BAABDL010000085">
    <property type="protein sequence ID" value="GAA4071681.1"/>
    <property type="molecule type" value="Genomic_DNA"/>
</dbReference>
<dbReference type="EC" id="3.1.-.-" evidence="11 12"/>
<keyword evidence="6 11" id="KW-0378">Hydrolase</keyword>
<dbReference type="Pfam" id="PF13307">
    <property type="entry name" value="Helicase_C_2"/>
    <property type="match status" value="1"/>
</dbReference>
<accession>A0ABP7VRX7</accession>
<evidence type="ECO:0000256" key="3">
    <source>
        <dbReference type="ARBA" id="ARBA00022722"/>
    </source>
</evidence>
<dbReference type="PROSITE" id="PS51194">
    <property type="entry name" value="HELICASE_CTER"/>
    <property type="match status" value="1"/>
</dbReference>
<dbReference type="PANTHER" id="PTHR11472">
    <property type="entry name" value="DNA REPAIR DEAD HELICASE RAD3/XP-D SUBFAMILY MEMBER"/>
    <property type="match status" value="1"/>
</dbReference>
<organism evidence="15 16">
    <name type="scientific">Amphibacillus indicireducens</name>
    <dbReference type="NCBI Taxonomy" id="1076330"/>
    <lineage>
        <taxon>Bacteria</taxon>
        <taxon>Bacillati</taxon>
        <taxon>Bacillota</taxon>
        <taxon>Bacilli</taxon>
        <taxon>Bacillales</taxon>
        <taxon>Bacillaceae</taxon>
        <taxon>Amphibacillus</taxon>
    </lineage>
</organism>
<evidence type="ECO:0000313" key="15">
    <source>
        <dbReference type="EMBL" id="GAA4071681.1"/>
    </source>
</evidence>
<gene>
    <name evidence="11 12 15" type="primary">dinG</name>
    <name evidence="15" type="ORF">GCM10022410_16670</name>
</gene>
<evidence type="ECO:0000256" key="1">
    <source>
        <dbReference type="ARBA" id="ARBA00001966"/>
    </source>
</evidence>
<evidence type="ECO:0000256" key="4">
    <source>
        <dbReference type="ARBA" id="ARBA00022741"/>
    </source>
</evidence>
<dbReference type="InterPro" id="IPR006054">
    <property type="entry name" value="DnaQ"/>
</dbReference>
<keyword evidence="4 11" id="KW-0547">Nucleotide-binding</keyword>
<dbReference type="SMART" id="SM00479">
    <property type="entry name" value="EXOIII"/>
    <property type="match status" value="1"/>
</dbReference>
<keyword evidence="2" id="KW-0004">4Fe-4S</keyword>
<keyword evidence="7 11" id="KW-0269">Exonuclease</keyword>
<dbReference type="InterPro" id="IPR014001">
    <property type="entry name" value="Helicase_ATP-bd"/>
</dbReference>
<dbReference type="Proteomes" id="UP001501734">
    <property type="component" value="Unassembled WGS sequence"/>
</dbReference>
<dbReference type="InterPro" id="IPR006554">
    <property type="entry name" value="Helicase-like_DEXD_c2"/>
</dbReference>
<evidence type="ECO:0000256" key="6">
    <source>
        <dbReference type="ARBA" id="ARBA00022801"/>
    </source>
</evidence>
<feature type="binding site" evidence="11">
    <location>
        <begin position="284"/>
        <end position="291"/>
    </location>
    <ligand>
        <name>ATP</name>
        <dbReference type="ChEBI" id="CHEBI:30616"/>
    </ligand>
</feature>
<dbReference type="PANTHER" id="PTHR11472:SF34">
    <property type="entry name" value="REGULATOR OF TELOMERE ELONGATION HELICASE 1"/>
    <property type="match status" value="1"/>
</dbReference>
<dbReference type="GO" id="GO:0004386">
    <property type="term" value="F:helicase activity"/>
    <property type="evidence" value="ECO:0007669"/>
    <property type="project" value="UniProtKB-KW"/>
</dbReference>
<evidence type="ECO:0000256" key="8">
    <source>
        <dbReference type="ARBA" id="ARBA00022840"/>
    </source>
</evidence>
<evidence type="ECO:0000256" key="5">
    <source>
        <dbReference type="ARBA" id="ARBA00022763"/>
    </source>
</evidence>
<dbReference type="InterPro" id="IPR036397">
    <property type="entry name" value="RNaseH_sf"/>
</dbReference>
<dbReference type="SMART" id="SM00491">
    <property type="entry name" value="HELICc2"/>
    <property type="match status" value="1"/>
</dbReference>
<feature type="domain" description="Helicase C-terminal" evidence="14">
    <location>
        <begin position="716"/>
        <end position="901"/>
    </location>
</feature>
<dbReference type="InterPro" id="IPR001650">
    <property type="entry name" value="Helicase_C-like"/>
</dbReference>
<keyword evidence="2" id="KW-0479">Metal-binding</keyword>
<dbReference type="InterPro" id="IPR045028">
    <property type="entry name" value="DinG/Rad3-like"/>
</dbReference>
<dbReference type="InterPro" id="IPR012337">
    <property type="entry name" value="RNaseH-like_sf"/>
</dbReference>
<comment type="cofactor">
    <cofactor evidence="1">
        <name>[4Fe-4S] cluster</name>
        <dbReference type="ChEBI" id="CHEBI:49883"/>
    </cofactor>
</comment>
<keyword evidence="9" id="KW-0234">DNA repair</keyword>
<dbReference type="HAMAP" id="MF_02206">
    <property type="entry name" value="DinG_exonucl"/>
    <property type="match status" value="1"/>
</dbReference>
<keyword evidence="5" id="KW-0227">DNA damage</keyword>
<comment type="similarity">
    <text evidence="11 12">Belongs to the helicase family. DinG subfamily. Type 2 sub-subfamily.</text>
</comment>
<dbReference type="Gene3D" id="3.40.50.300">
    <property type="entry name" value="P-loop containing nucleotide triphosphate hydrolases"/>
    <property type="match status" value="2"/>
</dbReference>